<dbReference type="InterPro" id="IPR009839">
    <property type="entry name" value="SseB_N"/>
</dbReference>
<proteinExistence type="predicted"/>
<evidence type="ECO:0000313" key="2">
    <source>
        <dbReference type="EMBL" id="TQL72914.1"/>
    </source>
</evidence>
<evidence type="ECO:0000259" key="1">
    <source>
        <dbReference type="Pfam" id="PF07179"/>
    </source>
</evidence>
<keyword evidence="3" id="KW-1185">Reference proteome</keyword>
<sequence>MTDKPQLPGHIQAAIDRNLARQNLDAFGRPADSAGVTWKGRDLTGPGIEGSSNPLHAFDTDDGLEDEAWTKVSQDLVDGNADEKDVFRVLQNIRVFAAVVPTVAKTTMETRVDQHGKEFTVESDKEADVALVSLTAADGRGALPVFTSIPKLTAWHKDARPVAVWMPRACLSAVDEGNELIVVDPGAYLTYVVRRPEVYALAQQKAWTPSYEDVEIAQALSELTDLVPGLGQLAMAPGRGVGTQTEDGRVIAGGGAGPELALVATPQNPLDAVGSKLMLTTLQSLIADVAILAERADTVEIVLGTSH</sequence>
<comment type="caution">
    <text evidence="2">The sequence shown here is derived from an EMBL/GenBank/DDBJ whole genome shotgun (WGS) entry which is preliminary data.</text>
</comment>
<organism evidence="2 3">
    <name type="scientific">Enteractinococcus coprophilus</name>
    <dbReference type="NCBI Taxonomy" id="1027633"/>
    <lineage>
        <taxon>Bacteria</taxon>
        <taxon>Bacillati</taxon>
        <taxon>Actinomycetota</taxon>
        <taxon>Actinomycetes</taxon>
        <taxon>Micrococcales</taxon>
        <taxon>Micrococcaceae</taxon>
    </lineage>
</organism>
<dbReference type="RefSeq" id="WP_141866387.1">
    <property type="nucleotide sequence ID" value="NZ_BAABAN010000005.1"/>
</dbReference>
<dbReference type="EMBL" id="VFOU01000002">
    <property type="protein sequence ID" value="TQL72914.1"/>
    <property type="molecule type" value="Genomic_DNA"/>
</dbReference>
<reference evidence="2 3" key="1">
    <citation type="submission" date="2019-06" db="EMBL/GenBank/DDBJ databases">
        <title>Sequencing the genomes of 1000 actinobacteria strains.</title>
        <authorList>
            <person name="Klenk H.-P."/>
        </authorList>
    </citation>
    <scope>NUCLEOTIDE SEQUENCE [LARGE SCALE GENOMIC DNA]</scope>
    <source>
        <strain evidence="2 3">DSM 24083</strain>
    </source>
</reference>
<dbReference type="OrthoDB" id="5188303at2"/>
<gene>
    <name evidence="2" type="ORF">FB556_1587</name>
</gene>
<accession>A0A543AK03</accession>
<feature type="domain" description="SseB protein N-terminal" evidence="1">
    <location>
        <begin position="79"/>
        <end position="198"/>
    </location>
</feature>
<dbReference type="Proteomes" id="UP000319746">
    <property type="component" value="Unassembled WGS sequence"/>
</dbReference>
<protein>
    <submittedName>
        <fullName evidence="2">Type III secretion system (T3SS) SseB-like protein</fullName>
    </submittedName>
</protein>
<evidence type="ECO:0000313" key="3">
    <source>
        <dbReference type="Proteomes" id="UP000319746"/>
    </source>
</evidence>
<name>A0A543AK03_9MICC</name>
<dbReference type="Pfam" id="PF07179">
    <property type="entry name" value="SseB"/>
    <property type="match status" value="1"/>
</dbReference>
<dbReference type="AlphaFoldDB" id="A0A543AK03"/>